<dbReference type="OrthoDB" id="510307at2759"/>
<evidence type="ECO:0000256" key="1">
    <source>
        <dbReference type="ARBA" id="ARBA00022801"/>
    </source>
</evidence>
<dbReference type="InterPro" id="IPR000086">
    <property type="entry name" value="NUDIX_hydrolase_dom"/>
</dbReference>
<dbReference type="KEGG" id="bmic:BmR1_04g09720"/>
<dbReference type="Pfam" id="PF00293">
    <property type="entry name" value="NUDIX"/>
    <property type="match status" value="1"/>
</dbReference>
<dbReference type="GO" id="GO:0016787">
    <property type="term" value="F:hydrolase activity"/>
    <property type="evidence" value="ECO:0007669"/>
    <property type="project" value="UniProtKB-KW"/>
</dbReference>
<dbReference type="VEuPathDB" id="PiroplasmaDB:BmR1_04g09720"/>
<gene>
    <name evidence="3" type="ORF">BmR1_04g09720</name>
</gene>
<dbReference type="EMBL" id="LN871599">
    <property type="protein sequence ID" value="CCF76111.1"/>
    <property type="molecule type" value="Genomic_DNA"/>
</dbReference>
<feature type="domain" description="Nudix hydrolase" evidence="2">
    <location>
        <begin position="38"/>
        <end position="173"/>
    </location>
</feature>
<dbReference type="PROSITE" id="PS00893">
    <property type="entry name" value="NUDIX_BOX"/>
    <property type="match status" value="1"/>
</dbReference>
<dbReference type="SUPFAM" id="SSF55811">
    <property type="entry name" value="Nudix"/>
    <property type="match status" value="1"/>
</dbReference>
<evidence type="ECO:0000313" key="3">
    <source>
        <dbReference type="EMBL" id="CCF76111.1"/>
    </source>
</evidence>
<organism evidence="3 4">
    <name type="scientific">Babesia microti (strain RI)</name>
    <dbReference type="NCBI Taxonomy" id="1133968"/>
    <lineage>
        <taxon>Eukaryota</taxon>
        <taxon>Sar</taxon>
        <taxon>Alveolata</taxon>
        <taxon>Apicomplexa</taxon>
        <taxon>Aconoidasida</taxon>
        <taxon>Piroplasmida</taxon>
        <taxon>Babesiidae</taxon>
        <taxon>Babesia</taxon>
    </lineage>
</organism>
<dbReference type="Proteomes" id="UP000002899">
    <property type="component" value="Chromosome IV"/>
</dbReference>
<protein>
    <submittedName>
        <fullName evidence="3">Nucleoside diphosphate hydrolase, putative</fullName>
    </submittedName>
</protein>
<dbReference type="GeneID" id="24426566"/>
<evidence type="ECO:0000313" key="4">
    <source>
        <dbReference type="Proteomes" id="UP000002899"/>
    </source>
</evidence>
<dbReference type="PROSITE" id="PS51462">
    <property type="entry name" value="NUDIX"/>
    <property type="match status" value="1"/>
</dbReference>
<reference evidence="3 4" key="3">
    <citation type="journal article" date="2016" name="Sci. Rep.">
        <title>Genome-wide diversity and gene expression profiling of Babesia microti isolates identify polymorphic genes that mediate host-pathogen interactions.</title>
        <authorList>
            <person name="Silva J.C."/>
            <person name="Cornillot E."/>
            <person name="McCracken C."/>
            <person name="Usmani-Brown S."/>
            <person name="Dwivedi A."/>
            <person name="Ifeonu O.O."/>
            <person name="Crabtree J."/>
            <person name="Gotia H.T."/>
            <person name="Virji A.Z."/>
            <person name="Reynes C."/>
            <person name="Colinge J."/>
            <person name="Kumar V."/>
            <person name="Lawres L."/>
            <person name="Pazzi J.E."/>
            <person name="Pablo J.V."/>
            <person name="Hung C."/>
            <person name="Brancato J."/>
            <person name="Kumari P."/>
            <person name="Orvis J."/>
            <person name="Tretina K."/>
            <person name="Chibucos M."/>
            <person name="Ott S."/>
            <person name="Sadzewicz L."/>
            <person name="Sengamalay N."/>
            <person name="Shetty A.C."/>
            <person name="Su Q."/>
            <person name="Tallon L."/>
            <person name="Fraser C.M."/>
            <person name="Frutos R."/>
            <person name="Molina D.M."/>
            <person name="Krause P.J."/>
            <person name="Ben Mamoun C."/>
        </authorList>
    </citation>
    <scope>NUCLEOTIDE SEQUENCE [LARGE SCALE GENOMIC DNA]</scope>
    <source>
        <strain evidence="3 4">RI</strain>
    </source>
</reference>
<evidence type="ECO:0000259" key="2">
    <source>
        <dbReference type="PROSITE" id="PS51462"/>
    </source>
</evidence>
<keyword evidence="4" id="KW-1185">Reference proteome</keyword>
<dbReference type="RefSeq" id="XP_012650519.1">
    <property type="nucleotide sequence ID" value="XM_012795065.1"/>
</dbReference>
<dbReference type="InterPro" id="IPR020084">
    <property type="entry name" value="NUDIX_hydrolase_CS"/>
</dbReference>
<keyword evidence="1 3" id="KW-0378">Hydrolase</keyword>
<name>I7IT75_BABMR</name>
<dbReference type="AlphaFoldDB" id="I7IT75"/>
<dbReference type="PANTHER" id="PTHR10885">
    <property type="entry name" value="ISOPENTENYL-DIPHOSPHATE DELTA-ISOMERASE"/>
    <property type="match status" value="1"/>
</dbReference>
<reference evidence="3 4" key="1">
    <citation type="journal article" date="2012" name="Nucleic Acids Res.">
        <title>Sequencing of the smallest Apicomplexan genome from the human pathogen Babesia microti.</title>
        <authorList>
            <person name="Cornillot E."/>
            <person name="Hadj-Kaddour K."/>
            <person name="Dassouli A."/>
            <person name="Noel B."/>
            <person name="Ranwez V."/>
            <person name="Vacherie B."/>
            <person name="Augagneur Y."/>
            <person name="Bres V."/>
            <person name="Duclos A."/>
            <person name="Randazzo S."/>
            <person name="Carcy B."/>
            <person name="Debierre-Grockiego F."/>
            <person name="Delbecq S."/>
            <person name="Moubri-Menage K."/>
            <person name="Shams-Eldin H."/>
            <person name="Usmani-Brown S."/>
            <person name="Bringaud F."/>
            <person name="Wincker P."/>
            <person name="Vivares C.P."/>
            <person name="Schwarz R.T."/>
            <person name="Schetters T.P."/>
            <person name="Krause P.J."/>
            <person name="Gorenflot A."/>
            <person name="Berry V."/>
            <person name="Barbe V."/>
            <person name="Ben Mamoun C."/>
        </authorList>
    </citation>
    <scope>NUCLEOTIDE SEQUENCE [LARGE SCALE GENOMIC DNA]</scope>
    <source>
        <strain evidence="3 4">RI</strain>
    </source>
</reference>
<dbReference type="InterPro" id="IPR015797">
    <property type="entry name" value="NUDIX_hydrolase-like_dom_sf"/>
</dbReference>
<dbReference type="Gene3D" id="3.90.79.10">
    <property type="entry name" value="Nucleoside Triphosphate Pyrophosphohydrolase"/>
    <property type="match status" value="1"/>
</dbReference>
<proteinExistence type="predicted"/>
<sequence length="188" mass="21700">MTTNLENFPNMCEQVLLVDENNNELGKVSRLKMRLENLWHRATGVVAIDSLQDPHIFIHKRTELKEVFPSYFDISFGGVVAYGEDFLTCARRELLEESGLDVPADKLIELGTYKSENSTSRCHYKFYLTVVDCNIDDLMYQKTEVEFIERVSLADVEKRIATQPFVPKCGVLIDLLKQFLSKNTRNNR</sequence>
<dbReference type="PANTHER" id="PTHR10885:SF0">
    <property type="entry name" value="ISOPENTENYL-DIPHOSPHATE DELTA-ISOMERASE"/>
    <property type="match status" value="1"/>
</dbReference>
<accession>I7IT75</accession>
<reference evidence="3 4" key="2">
    <citation type="journal article" date="2013" name="PLoS ONE">
        <title>Whole genome mapping and re-organization of the nuclear and mitochondrial genomes of Babesia microti isolates.</title>
        <authorList>
            <person name="Cornillot E."/>
            <person name="Dassouli A."/>
            <person name="Garg A."/>
            <person name="Pachikara N."/>
            <person name="Randazzo S."/>
            <person name="Depoix D."/>
            <person name="Carcy B."/>
            <person name="Delbecq S."/>
            <person name="Frutos R."/>
            <person name="Silva J.C."/>
            <person name="Sutton R."/>
            <person name="Krause P.J."/>
            <person name="Mamoun C.B."/>
        </authorList>
    </citation>
    <scope>NUCLEOTIDE SEQUENCE [LARGE SCALE GENOMIC DNA]</scope>
    <source>
        <strain evidence="3 4">RI</strain>
    </source>
</reference>